<accession>K0UZW5</accession>
<keyword evidence="1" id="KW-1133">Transmembrane helix</keyword>
<dbReference type="Proteomes" id="UP000006072">
    <property type="component" value="Unassembled WGS sequence"/>
</dbReference>
<dbReference type="EMBL" id="ALQA01000002">
    <property type="protein sequence ID" value="EJZ12677.1"/>
    <property type="molecule type" value="Genomic_DNA"/>
</dbReference>
<proteinExistence type="predicted"/>
<gene>
    <name evidence="2" type="ORF">MVAC_01305</name>
</gene>
<evidence type="ECO:0000313" key="2">
    <source>
        <dbReference type="EMBL" id="EJZ12677.1"/>
    </source>
</evidence>
<evidence type="ECO:0008006" key="4">
    <source>
        <dbReference type="Google" id="ProtNLM"/>
    </source>
</evidence>
<keyword evidence="3" id="KW-1185">Reference proteome</keyword>
<organism evidence="2 3">
    <name type="scientific">Mycolicibacterium vaccae ATCC 25954</name>
    <dbReference type="NCBI Taxonomy" id="1194972"/>
    <lineage>
        <taxon>Bacteria</taxon>
        <taxon>Bacillati</taxon>
        <taxon>Actinomycetota</taxon>
        <taxon>Actinomycetes</taxon>
        <taxon>Mycobacteriales</taxon>
        <taxon>Mycobacteriaceae</taxon>
        <taxon>Mycolicibacterium</taxon>
    </lineage>
</organism>
<keyword evidence="1" id="KW-0812">Transmembrane</keyword>
<protein>
    <recommendedName>
        <fullName evidence="4">Transmembrane protein</fullName>
    </recommendedName>
</protein>
<dbReference type="HOGENOM" id="CLU_2863080_0_0_11"/>
<dbReference type="AlphaFoldDB" id="K0UZW5"/>
<reference evidence="2 3" key="1">
    <citation type="journal article" date="2012" name="J. Bacteriol.">
        <title>Complete Genome Sequence of Mycobacterium vaccae Type Strain ATCC 25954.</title>
        <authorList>
            <person name="Ho Y.S."/>
            <person name="Adroub S.A."/>
            <person name="Abadi M."/>
            <person name="Al Alwan B."/>
            <person name="Alkhateeb R."/>
            <person name="Gao G."/>
            <person name="Ragab A."/>
            <person name="Ali S."/>
            <person name="van Soolingen D."/>
            <person name="Bitter W."/>
            <person name="Pain A."/>
            <person name="Abdallah A.M."/>
        </authorList>
    </citation>
    <scope>NUCLEOTIDE SEQUENCE [LARGE SCALE GENOMIC DNA]</scope>
    <source>
        <strain evidence="2 3">ATCC 25954</strain>
    </source>
</reference>
<sequence length="64" mass="6538">MVGMVALRVAALAFAVLALTAGVLQITAYASNGWLRHLIVGVFACVVGVSVGAATIAAILRSRR</sequence>
<keyword evidence="1" id="KW-0472">Membrane</keyword>
<comment type="caution">
    <text evidence="2">The sequence shown here is derived from an EMBL/GenBank/DDBJ whole genome shotgun (WGS) entry which is preliminary data.</text>
</comment>
<dbReference type="PATRIC" id="fig|1194972.3.peg.267"/>
<evidence type="ECO:0000256" key="1">
    <source>
        <dbReference type="SAM" id="Phobius"/>
    </source>
</evidence>
<evidence type="ECO:0000313" key="3">
    <source>
        <dbReference type="Proteomes" id="UP000006072"/>
    </source>
</evidence>
<feature type="transmembrane region" description="Helical" evidence="1">
    <location>
        <begin position="35"/>
        <end position="60"/>
    </location>
</feature>
<name>K0UZW5_MYCVA</name>